<dbReference type="GO" id="GO:0003677">
    <property type="term" value="F:DNA binding"/>
    <property type="evidence" value="ECO:0007669"/>
    <property type="project" value="InterPro"/>
</dbReference>
<dbReference type="InterPro" id="IPR013435">
    <property type="entry name" value="Mobile_mystery_prot_A"/>
</dbReference>
<dbReference type="AlphaFoldDB" id="A0A2W5N2P3"/>
<dbReference type="EMBL" id="QFQB01000064">
    <property type="protein sequence ID" value="PZQ45075.1"/>
    <property type="molecule type" value="Genomic_DNA"/>
</dbReference>
<dbReference type="SUPFAM" id="SSF47413">
    <property type="entry name" value="lambda repressor-like DNA-binding domains"/>
    <property type="match status" value="1"/>
</dbReference>
<dbReference type="Pfam" id="PF01381">
    <property type="entry name" value="HTH_3"/>
    <property type="match status" value="1"/>
</dbReference>
<evidence type="ECO:0000313" key="3">
    <source>
        <dbReference type="Proteomes" id="UP000249417"/>
    </source>
</evidence>
<dbReference type="CDD" id="cd00093">
    <property type="entry name" value="HTH_XRE"/>
    <property type="match status" value="1"/>
</dbReference>
<evidence type="ECO:0000313" key="2">
    <source>
        <dbReference type="EMBL" id="PZQ45075.1"/>
    </source>
</evidence>
<dbReference type="PROSITE" id="PS50943">
    <property type="entry name" value="HTH_CROC1"/>
    <property type="match status" value="1"/>
</dbReference>
<name>A0A2W5N2P3_9BACT</name>
<dbReference type="NCBIfam" id="TIGR02612">
    <property type="entry name" value="mob_myst_A"/>
    <property type="match status" value="1"/>
</dbReference>
<reference evidence="2 3" key="1">
    <citation type="submission" date="2017-08" db="EMBL/GenBank/DDBJ databases">
        <title>Infants hospitalized years apart are colonized by the same room-sourced microbial strains.</title>
        <authorList>
            <person name="Brooks B."/>
            <person name="Olm M.R."/>
            <person name="Firek B.A."/>
            <person name="Baker R."/>
            <person name="Thomas B.C."/>
            <person name="Morowitz M.J."/>
            <person name="Banfield J.F."/>
        </authorList>
    </citation>
    <scope>NUCLEOTIDE SEQUENCE [LARGE SCALE GENOMIC DNA]</scope>
    <source>
        <strain evidence="2">S2_005_002_R2_29</strain>
    </source>
</reference>
<dbReference type="Gene3D" id="1.10.260.40">
    <property type="entry name" value="lambda repressor-like DNA-binding domains"/>
    <property type="match status" value="1"/>
</dbReference>
<comment type="caution">
    <text evidence="2">The sequence shown here is derived from an EMBL/GenBank/DDBJ whole genome shotgun (WGS) entry which is preliminary data.</text>
</comment>
<dbReference type="InterPro" id="IPR001387">
    <property type="entry name" value="Cro/C1-type_HTH"/>
</dbReference>
<protein>
    <submittedName>
        <fullName evidence="2">Mobile mystery protein A</fullName>
    </submittedName>
</protein>
<sequence length="154" mass="17384">MKQTNARKSLDHKLNHLIKGGEFARPHRGWIKAVREALGMTTAQLARRIGVSQPRITELEHAEIDDKITLGSLRRAAEALNCTLVYAIVPNNSTLENIVLDRARKKATKILAGVNHTMALEDQNLSDEDIRSEIENLAHEIIVKKPRIIWDEKP</sequence>
<proteinExistence type="predicted"/>
<accession>A0A2W5N2P3</accession>
<dbReference type="Proteomes" id="UP000249417">
    <property type="component" value="Unassembled WGS sequence"/>
</dbReference>
<dbReference type="SMART" id="SM00530">
    <property type="entry name" value="HTH_XRE"/>
    <property type="match status" value="1"/>
</dbReference>
<gene>
    <name evidence="2" type="ORF">DI551_08510</name>
</gene>
<feature type="domain" description="HTH cro/C1-type" evidence="1">
    <location>
        <begin position="31"/>
        <end position="87"/>
    </location>
</feature>
<dbReference type="InterPro" id="IPR010982">
    <property type="entry name" value="Lambda_DNA-bd_dom_sf"/>
</dbReference>
<evidence type="ECO:0000259" key="1">
    <source>
        <dbReference type="PROSITE" id="PS50943"/>
    </source>
</evidence>
<organism evidence="2 3">
    <name type="scientific">Micavibrio aeruginosavorus</name>
    <dbReference type="NCBI Taxonomy" id="349221"/>
    <lineage>
        <taxon>Bacteria</taxon>
        <taxon>Pseudomonadati</taxon>
        <taxon>Bdellovibrionota</taxon>
        <taxon>Bdellovibrionia</taxon>
        <taxon>Bdellovibrionales</taxon>
        <taxon>Pseudobdellovibrionaceae</taxon>
        <taxon>Micavibrio</taxon>
    </lineage>
</organism>